<reference evidence="4" key="2">
    <citation type="journal article" date="2018" name="BMC Genomics">
        <title>Genomic insights into host adaptation between the wheat stripe rust pathogen (Puccinia striiformis f. sp. tritici) and the barley stripe rust pathogen (Puccinia striiformis f. sp. hordei).</title>
        <authorList>
            <person name="Xia C."/>
            <person name="Wang M."/>
            <person name="Yin C."/>
            <person name="Cornejo O.E."/>
            <person name="Hulbert S.H."/>
            <person name="Chen X."/>
        </authorList>
    </citation>
    <scope>NUCLEOTIDE SEQUENCE [LARGE SCALE GENOMIC DNA]</scope>
    <source>
        <strain evidence="4">93TX-2</strain>
    </source>
</reference>
<reference evidence="3 4" key="1">
    <citation type="submission" date="2017-12" db="EMBL/GenBank/DDBJ databases">
        <title>Gene loss provides genomic basis for host adaptation in cereal stripe rust fungi.</title>
        <authorList>
            <person name="Xia C."/>
        </authorList>
    </citation>
    <scope>NUCLEOTIDE SEQUENCE [LARGE SCALE GENOMIC DNA]</scope>
    <source>
        <strain evidence="3 4">93TX-2</strain>
    </source>
</reference>
<dbReference type="Pfam" id="PF24840">
    <property type="entry name" value="NTF2_SigF"/>
    <property type="match status" value="1"/>
</dbReference>
<dbReference type="FunFam" id="1.10.3520.10:FF:000001">
    <property type="entry name" value="Pleckstrin domain-containing family A member 8"/>
    <property type="match status" value="1"/>
</dbReference>
<dbReference type="PANTHER" id="PTHR35393">
    <property type="entry name" value="CHROMOSOME 1, WHOLE GENOME SHOTGUN SEQUENCE"/>
    <property type="match status" value="1"/>
</dbReference>
<dbReference type="Gene3D" id="1.10.3520.10">
    <property type="entry name" value="Glycolipid transfer protein"/>
    <property type="match status" value="1"/>
</dbReference>
<dbReference type="VEuPathDB" id="FungiDB:PSHT_00860"/>
<dbReference type="GO" id="GO:0005737">
    <property type="term" value="C:cytoplasm"/>
    <property type="evidence" value="ECO:0007669"/>
    <property type="project" value="InterPro"/>
</dbReference>
<evidence type="ECO:0000259" key="1">
    <source>
        <dbReference type="Pfam" id="PF08718"/>
    </source>
</evidence>
<dbReference type="OrthoDB" id="205255at2759"/>
<evidence type="ECO:0000313" key="3">
    <source>
        <dbReference type="EMBL" id="POW22837.1"/>
    </source>
</evidence>
<organism evidence="3 4">
    <name type="scientific">Puccinia striiformis</name>
    <dbReference type="NCBI Taxonomy" id="27350"/>
    <lineage>
        <taxon>Eukaryota</taxon>
        <taxon>Fungi</taxon>
        <taxon>Dikarya</taxon>
        <taxon>Basidiomycota</taxon>
        <taxon>Pucciniomycotina</taxon>
        <taxon>Pucciniomycetes</taxon>
        <taxon>Pucciniales</taxon>
        <taxon>Pucciniaceae</taxon>
        <taxon>Puccinia</taxon>
    </lineage>
</organism>
<dbReference type="InterPro" id="IPR057514">
    <property type="entry name" value="NTF2_SigF"/>
</dbReference>
<protein>
    <submittedName>
        <fullName evidence="3">Uncharacterized protein</fullName>
    </submittedName>
</protein>
<gene>
    <name evidence="3" type="ORF">PSHT_00860</name>
</gene>
<sequence length="305" mass="34677">MDDPVAEIRDVVRSLVEPYEASVLASNVEKYFTEDAFILHPLLNQTPSKGSREHLRGIYKILRVFTINNKIEFHAVMFNEDKTQAAPKNIFTTTKAQQPSSSTTALRNPIKLTMSTCTGYFDQIKRSFADVPVSDEGVDTVAFLEACEDLVKLFDLFGSKAFAVVQNDLTGNITKIRTRYNAFPEKSKTLESLVENEIREKKKDATQALLWLTRGLHFTSEGLRLSQNNPGEELSISFTKGYEATLKQYHSFLAMKACPYRADLYQKLGTKEKVEVELERWLSALEMIVTRIQKFYEKGNYGKGL</sequence>
<dbReference type="Proteomes" id="UP000238274">
    <property type="component" value="Unassembled WGS sequence"/>
</dbReference>
<dbReference type="GO" id="GO:0120013">
    <property type="term" value="F:lipid transfer activity"/>
    <property type="evidence" value="ECO:0007669"/>
    <property type="project" value="InterPro"/>
</dbReference>
<dbReference type="PANTHER" id="PTHR35393:SF1">
    <property type="entry name" value="SNOAL-LIKE DOMAIN-CONTAINING PROTEIN"/>
    <property type="match status" value="1"/>
</dbReference>
<accession>A0A2S4WMB2</accession>
<proteinExistence type="predicted"/>
<dbReference type="Pfam" id="PF08718">
    <property type="entry name" value="GLTP"/>
    <property type="match status" value="1"/>
</dbReference>
<evidence type="ECO:0000259" key="2">
    <source>
        <dbReference type="Pfam" id="PF24840"/>
    </source>
</evidence>
<evidence type="ECO:0000313" key="4">
    <source>
        <dbReference type="Proteomes" id="UP000238274"/>
    </source>
</evidence>
<dbReference type="EMBL" id="PKSM01000006">
    <property type="protein sequence ID" value="POW22837.1"/>
    <property type="molecule type" value="Genomic_DNA"/>
</dbReference>
<dbReference type="SUPFAM" id="SSF110004">
    <property type="entry name" value="Glycolipid transfer protein, GLTP"/>
    <property type="match status" value="1"/>
</dbReference>
<dbReference type="InterPro" id="IPR036497">
    <property type="entry name" value="GLTP_sf"/>
</dbReference>
<feature type="domain" description="SigF-like NTF2-like" evidence="2">
    <location>
        <begin position="1"/>
        <end position="88"/>
    </location>
</feature>
<reference evidence="4" key="3">
    <citation type="journal article" date="2018" name="Mol. Plant Microbe Interact.">
        <title>Genome sequence resources for the wheat stripe rust pathogen (Puccinia striiformis f. sp. tritici) and the barley stripe rust pathogen (Puccinia striiformis f. sp. hordei).</title>
        <authorList>
            <person name="Xia C."/>
            <person name="Wang M."/>
            <person name="Yin C."/>
            <person name="Cornejo O.E."/>
            <person name="Hulbert S.H."/>
            <person name="Chen X."/>
        </authorList>
    </citation>
    <scope>NUCLEOTIDE SEQUENCE [LARGE SCALE GENOMIC DNA]</scope>
    <source>
        <strain evidence="4">93TX-2</strain>
    </source>
</reference>
<name>A0A2S4WMB2_9BASI</name>
<dbReference type="AlphaFoldDB" id="A0A2S4WMB2"/>
<dbReference type="InterPro" id="IPR014830">
    <property type="entry name" value="Glycolipid_transfer_prot_dom"/>
</dbReference>
<keyword evidence="4" id="KW-1185">Reference proteome</keyword>
<dbReference type="VEuPathDB" id="FungiDB:PSTT_14479"/>
<comment type="caution">
    <text evidence="3">The sequence shown here is derived from an EMBL/GenBank/DDBJ whole genome shotgun (WGS) entry which is preliminary data.</text>
</comment>
<feature type="domain" description="Glycolipid transfer protein" evidence="1">
    <location>
        <begin position="138"/>
        <end position="269"/>
    </location>
</feature>